<protein>
    <submittedName>
        <fullName evidence="2">Erythromycin esterase</fullName>
    </submittedName>
</protein>
<evidence type="ECO:0000256" key="1">
    <source>
        <dbReference type="SAM" id="MobiDB-lite"/>
    </source>
</evidence>
<dbReference type="EMBL" id="VIVR01000001">
    <property type="protein sequence ID" value="TWE15205.1"/>
    <property type="molecule type" value="Genomic_DNA"/>
</dbReference>
<dbReference type="Gene3D" id="1.20.1440.30">
    <property type="entry name" value="Biosynthetic Protein domain"/>
    <property type="match status" value="1"/>
</dbReference>
<dbReference type="AlphaFoldDB" id="A0A561EHW1"/>
<evidence type="ECO:0000313" key="2">
    <source>
        <dbReference type="EMBL" id="TWE15205.1"/>
    </source>
</evidence>
<proteinExistence type="predicted"/>
<dbReference type="Proteomes" id="UP000318416">
    <property type="component" value="Unassembled WGS sequence"/>
</dbReference>
<dbReference type="Gene3D" id="3.30.1870.10">
    <property type="entry name" value="EreA-like, domain 2"/>
    <property type="match status" value="1"/>
</dbReference>
<accession>A0A561EHW1</accession>
<dbReference type="RefSeq" id="WP_145786579.1">
    <property type="nucleotide sequence ID" value="NZ_BAAABR010000084.1"/>
</dbReference>
<dbReference type="Pfam" id="PF05139">
    <property type="entry name" value="Erythro_esteras"/>
    <property type="match status" value="1"/>
</dbReference>
<dbReference type="InterPro" id="IPR052036">
    <property type="entry name" value="Hydrolase/PRTase-associated"/>
</dbReference>
<name>A0A561EHW1_9ACTN</name>
<dbReference type="InterPro" id="IPR007815">
    <property type="entry name" value="Emycin_Estase"/>
</dbReference>
<dbReference type="CDD" id="cd14728">
    <property type="entry name" value="Ere-like"/>
    <property type="match status" value="1"/>
</dbReference>
<organism evidence="2 3">
    <name type="scientific">Kitasatospora atroaurantiaca</name>
    <dbReference type="NCBI Taxonomy" id="285545"/>
    <lineage>
        <taxon>Bacteria</taxon>
        <taxon>Bacillati</taxon>
        <taxon>Actinomycetota</taxon>
        <taxon>Actinomycetes</taxon>
        <taxon>Kitasatosporales</taxon>
        <taxon>Streptomycetaceae</taxon>
        <taxon>Kitasatospora</taxon>
    </lineage>
</organism>
<gene>
    <name evidence="2" type="ORF">FB465_0084</name>
</gene>
<keyword evidence="3" id="KW-1185">Reference proteome</keyword>
<dbReference type="PANTHER" id="PTHR31299:SF0">
    <property type="entry name" value="ESTERASE, PUTATIVE (AFU_ORTHOLOGUE AFUA_1G05850)-RELATED"/>
    <property type="match status" value="1"/>
</dbReference>
<reference evidence="2 3" key="1">
    <citation type="submission" date="2019-06" db="EMBL/GenBank/DDBJ databases">
        <title>Sequencing the genomes of 1000 actinobacteria strains.</title>
        <authorList>
            <person name="Klenk H.-P."/>
        </authorList>
    </citation>
    <scope>NUCLEOTIDE SEQUENCE [LARGE SCALE GENOMIC DNA]</scope>
    <source>
        <strain evidence="2 3">DSM 41649</strain>
    </source>
</reference>
<dbReference type="PANTHER" id="PTHR31299">
    <property type="entry name" value="ESTERASE, PUTATIVE (AFU_ORTHOLOGUE AFUA_1G05850)-RELATED"/>
    <property type="match status" value="1"/>
</dbReference>
<dbReference type="OrthoDB" id="9810066at2"/>
<feature type="region of interest" description="Disordered" evidence="1">
    <location>
        <begin position="1"/>
        <end position="30"/>
    </location>
</feature>
<dbReference type="GO" id="GO:0046677">
    <property type="term" value="P:response to antibiotic"/>
    <property type="evidence" value="ECO:0007669"/>
    <property type="project" value="InterPro"/>
</dbReference>
<dbReference type="Gene3D" id="3.40.1660.10">
    <property type="entry name" value="EreA-like (biosynthetic domain)"/>
    <property type="match status" value="1"/>
</dbReference>
<dbReference type="SUPFAM" id="SSF159501">
    <property type="entry name" value="EreA/ChaN-like"/>
    <property type="match status" value="1"/>
</dbReference>
<sequence>METDTAAPRAFFPSTTGSPDPQHADADAGPLSDATLDELAERLAAGATIVGIGESTRFSRETFGVRDQLLRRLVRHHGFRALAVQDSAGVAAGLDKYVRGGEGSAESALEGAWRPWRTAEMVAALEWIRAFNRDHPNDSVRIFGVKPAQARPEDYDAVLDHVRGSAPELLAKVASHLDPIRTAHHTDEHVQRAQGTHPGRPFADHARDALALIRSWPGADHDEGILARMRGIVDFHERSVAGRGDYAGDAAVWAEAISDSQRRTGARVVYWDGIAHTSAVETVLGLAPGRGPQPTVGSLLRKRHGTRYVSVAIGFHHGDLGVAAVPEPAGDLIDATLGEVDLPAHWLDLRRDAVRRRWEGPAKVRVISGVYDPSRDTAEHMTVASLADAFDVLVHIRRVSPVRWLP</sequence>
<comment type="caution">
    <text evidence="2">The sequence shown here is derived from an EMBL/GenBank/DDBJ whole genome shotgun (WGS) entry which is preliminary data.</text>
</comment>
<evidence type="ECO:0000313" key="3">
    <source>
        <dbReference type="Proteomes" id="UP000318416"/>
    </source>
</evidence>